<protein>
    <submittedName>
        <fullName evidence="1">Uncharacterized protein</fullName>
    </submittedName>
</protein>
<dbReference type="AlphaFoldDB" id="A0A7X9XBA4"/>
<proteinExistence type="predicted"/>
<gene>
    <name evidence="1" type="ORF">HHU12_21295</name>
</gene>
<name>A0A7X9XBA4_9BACT</name>
<dbReference type="Proteomes" id="UP000576082">
    <property type="component" value="Unassembled WGS sequence"/>
</dbReference>
<organism evidence="1 2">
    <name type="scientific">Flammeovirga aprica JL-4</name>
    <dbReference type="NCBI Taxonomy" id="694437"/>
    <lineage>
        <taxon>Bacteria</taxon>
        <taxon>Pseudomonadati</taxon>
        <taxon>Bacteroidota</taxon>
        <taxon>Cytophagia</taxon>
        <taxon>Cytophagales</taxon>
        <taxon>Flammeovirgaceae</taxon>
        <taxon>Flammeovirga</taxon>
    </lineage>
</organism>
<comment type="caution">
    <text evidence="1">The sequence shown here is derived from an EMBL/GenBank/DDBJ whole genome shotgun (WGS) entry which is preliminary data.</text>
</comment>
<keyword evidence="2" id="KW-1185">Reference proteome</keyword>
<evidence type="ECO:0000313" key="1">
    <source>
        <dbReference type="EMBL" id="NME70525.1"/>
    </source>
</evidence>
<evidence type="ECO:0000313" key="2">
    <source>
        <dbReference type="Proteomes" id="UP000576082"/>
    </source>
</evidence>
<sequence>MKKAILYLLGVILLLFVGTVSYFFFAGEIKNTLQFDEGRFISIQKFIKQGKVESLSQAKLQLNLIADDYKPDSVLLLKTELNETAYKNAKVCLQKKWLGSCQKYIDLIDTEYKKDEVEVLKGKLFVVVNEENITKTKNYLKERNIAKTKTYFAKIDTAYNKRKVEALGKKVAQLDNELKVEKAIELMNDKEFSDAREELAKVDEDYDPKSIESLLEEIKLKEDLEDLLDDEGAIAVFVDHVKKDMNDPNSFEHVRTLISEKGKYLNVIMKYREVNSYGAKVLTTVEAKLNRDGSVKKILNNKG</sequence>
<dbReference type="RefSeq" id="WP_169658758.1">
    <property type="nucleotide sequence ID" value="NZ_JABANE010000066.1"/>
</dbReference>
<reference evidence="1 2" key="1">
    <citation type="submission" date="2020-04" db="EMBL/GenBank/DDBJ databases">
        <title>Flammeovirga sp. SR4, a novel species isolated from seawater.</title>
        <authorList>
            <person name="Wang X."/>
        </authorList>
    </citation>
    <scope>NUCLEOTIDE SEQUENCE [LARGE SCALE GENOMIC DNA]</scope>
    <source>
        <strain evidence="1 2">ATCC 23126</strain>
    </source>
</reference>
<accession>A0A7X9XBA4</accession>
<dbReference type="EMBL" id="JABANE010000066">
    <property type="protein sequence ID" value="NME70525.1"/>
    <property type="molecule type" value="Genomic_DNA"/>
</dbReference>